<dbReference type="Proteomes" id="UP000183371">
    <property type="component" value="Unassembled WGS sequence"/>
</dbReference>
<accession>A0A1I6ZP93</accession>
<feature type="transmembrane region" description="Helical" evidence="1">
    <location>
        <begin position="96"/>
        <end position="117"/>
    </location>
</feature>
<reference evidence="3" key="1">
    <citation type="submission" date="2016-10" db="EMBL/GenBank/DDBJ databases">
        <authorList>
            <person name="Varghese N."/>
            <person name="Submissions S."/>
        </authorList>
    </citation>
    <scope>NUCLEOTIDE SEQUENCE [LARGE SCALE GENOMIC DNA]</scope>
    <source>
        <strain evidence="3">DSM 17465</strain>
    </source>
</reference>
<name>A0A1I6ZP93_9HYPH</name>
<evidence type="ECO:0000313" key="3">
    <source>
        <dbReference type="Proteomes" id="UP000183371"/>
    </source>
</evidence>
<keyword evidence="1" id="KW-1133">Transmembrane helix</keyword>
<dbReference type="EMBL" id="FPBD01000002">
    <property type="protein sequence ID" value="SFT64528.1"/>
    <property type="molecule type" value="Genomic_DNA"/>
</dbReference>
<feature type="transmembrane region" description="Helical" evidence="1">
    <location>
        <begin position="31"/>
        <end position="48"/>
    </location>
</feature>
<keyword evidence="1" id="KW-0812">Transmembrane</keyword>
<keyword evidence="1" id="KW-0472">Membrane</keyword>
<evidence type="ECO:0000313" key="2">
    <source>
        <dbReference type="EMBL" id="SFT64528.1"/>
    </source>
</evidence>
<protein>
    <submittedName>
        <fullName evidence="2">Uncharacterized protein</fullName>
    </submittedName>
</protein>
<evidence type="ECO:0000256" key="1">
    <source>
        <dbReference type="SAM" id="Phobius"/>
    </source>
</evidence>
<organism evidence="2 3">
    <name type="scientific">Pseudovibrio denitrificans</name>
    <dbReference type="NCBI Taxonomy" id="258256"/>
    <lineage>
        <taxon>Bacteria</taxon>
        <taxon>Pseudomonadati</taxon>
        <taxon>Pseudomonadota</taxon>
        <taxon>Alphaproteobacteria</taxon>
        <taxon>Hyphomicrobiales</taxon>
        <taxon>Stappiaceae</taxon>
        <taxon>Pseudovibrio</taxon>
    </lineage>
</organism>
<proteinExistence type="predicted"/>
<sequence length="217" mass="23907">MLNSLIRSYKGQKYFLLDPYIAQHNLMQLRVFEVLTGLLIVSNCYLAYSGAYAVGTFLPPQAVTELMQWVLPFLGDLAAQAQTPEQQALAVGQTTFLGFSFLIVLVTPVLGGLVMDVERKTRLAVPKVMAFVGSMGYAMYKILNASEVVLFSEGGQIRTLDLAAARPVELGNRGTLLQPDIITDVMTADWFPYVVLGLLIHGLAWIAHRAFIALRLL</sequence>
<feature type="transmembrane region" description="Helical" evidence="1">
    <location>
        <begin position="190"/>
        <end position="212"/>
    </location>
</feature>
<dbReference type="RefSeq" id="WP_054782764.1">
    <property type="nucleotide sequence ID" value="NZ_FPBD01000002.1"/>
</dbReference>
<dbReference type="AlphaFoldDB" id="A0A1I6ZP93"/>
<gene>
    <name evidence="2" type="ORF">SAMN05444141_102505</name>
</gene>
<keyword evidence="3" id="KW-1185">Reference proteome</keyword>